<keyword evidence="2" id="KW-0479">Metal-binding</keyword>
<organism evidence="9">
    <name type="scientific">Haemonchus contortus</name>
    <name type="common">Barber pole worm</name>
    <dbReference type="NCBI Taxonomy" id="6289"/>
    <lineage>
        <taxon>Eukaryota</taxon>
        <taxon>Metazoa</taxon>
        <taxon>Ecdysozoa</taxon>
        <taxon>Nematoda</taxon>
        <taxon>Chromadorea</taxon>
        <taxon>Rhabditida</taxon>
        <taxon>Rhabditina</taxon>
        <taxon>Rhabditomorpha</taxon>
        <taxon>Strongyloidea</taxon>
        <taxon>Trichostrongylidae</taxon>
        <taxon>Haemonchus</taxon>
    </lineage>
</organism>
<keyword evidence="4" id="KW-0862">Zinc</keyword>
<name>W6NC91_HAECO</name>
<evidence type="ECO:0000256" key="5">
    <source>
        <dbReference type="ARBA" id="ARBA00023242"/>
    </source>
</evidence>
<dbReference type="InterPro" id="IPR051507">
    <property type="entry name" value="PcG_RING_finger"/>
</dbReference>
<evidence type="ECO:0000259" key="8">
    <source>
        <dbReference type="PROSITE" id="PS50089"/>
    </source>
</evidence>
<feature type="region of interest" description="Disordered" evidence="7">
    <location>
        <begin position="160"/>
        <end position="182"/>
    </location>
</feature>
<feature type="compositionally biased region" description="Pro residues" evidence="7">
    <location>
        <begin position="487"/>
        <end position="499"/>
    </location>
</feature>
<feature type="region of interest" description="Disordered" evidence="7">
    <location>
        <begin position="473"/>
        <end position="647"/>
    </location>
</feature>
<dbReference type="EMBL" id="CAVP010058616">
    <property type="protein sequence ID" value="CDL94948.1"/>
    <property type="molecule type" value="Genomic_DNA"/>
</dbReference>
<evidence type="ECO:0000256" key="3">
    <source>
        <dbReference type="ARBA" id="ARBA00022771"/>
    </source>
</evidence>
<evidence type="ECO:0000256" key="1">
    <source>
        <dbReference type="ARBA" id="ARBA00004123"/>
    </source>
</evidence>
<dbReference type="SMART" id="SM00184">
    <property type="entry name" value="RING"/>
    <property type="match status" value="1"/>
</dbReference>
<dbReference type="GO" id="GO:0008270">
    <property type="term" value="F:zinc ion binding"/>
    <property type="evidence" value="ECO:0007669"/>
    <property type="project" value="UniProtKB-KW"/>
</dbReference>
<accession>W6NC91</accession>
<keyword evidence="3 6" id="KW-0863">Zinc-finger</keyword>
<evidence type="ECO:0000256" key="2">
    <source>
        <dbReference type="ARBA" id="ARBA00022723"/>
    </source>
</evidence>
<evidence type="ECO:0000256" key="6">
    <source>
        <dbReference type="PROSITE-ProRule" id="PRU00175"/>
    </source>
</evidence>
<dbReference type="GO" id="GO:0005634">
    <property type="term" value="C:nucleus"/>
    <property type="evidence" value="ECO:0007669"/>
    <property type="project" value="UniProtKB-SubCell"/>
</dbReference>
<feature type="compositionally biased region" description="Polar residues" evidence="7">
    <location>
        <begin position="598"/>
        <end position="608"/>
    </location>
</feature>
<dbReference type="InterPro" id="IPR013083">
    <property type="entry name" value="Znf_RING/FYVE/PHD"/>
</dbReference>
<dbReference type="PANTHER" id="PTHR45893">
    <property type="entry name" value="POLYCOMB GROUP RING FINGER PROTEIN"/>
    <property type="match status" value="1"/>
</dbReference>
<feature type="region of interest" description="Disordered" evidence="7">
    <location>
        <begin position="330"/>
        <end position="368"/>
    </location>
</feature>
<feature type="compositionally biased region" description="Polar residues" evidence="7">
    <location>
        <begin position="450"/>
        <end position="460"/>
    </location>
</feature>
<feature type="compositionally biased region" description="Polar residues" evidence="7">
    <location>
        <begin position="404"/>
        <end position="433"/>
    </location>
</feature>
<feature type="domain" description="RING-type" evidence="8">
    <location>
        <begin position="41"/>
        <end position="77"/>
    </location>
</feature>
<feature type="compositionally biased region" description="Polar residues" evidence="7">
    <location>
        <begin position="165"/>
        <end position="175"/>
    </location>
</feature>
<reference evidence="9" key="2">
    <citation type="submission" date="2013-05" db="EMBL/GenBank/DDBJ databases">
        <title>The genome and transcriptome of Haemonchus contortus: a key model parasite for drug and vaccine discovery.</title>
        <authorList>
            <person name="Laing R."/>
            <person name="Kikuchi T."/>
            <person name="Martinelli A."/>
            <person name="Tsai I.J."/>
            <person name="Beech R.N."/>
            <person name="Redman E."/>
            <person name="Holroyd N."/>
            <person name="Bartley D.J."/>
            <person name="Beasley H."/>
            <person name="Britton C."/>
            <person name="Curran D."/>
            <person name="Devaney E."/>
            <person name="Gilabert A."/>
            <person name="Jackson F."/>
            <person name="Hunt M."/>
            <person name="Johnston S."/>
            <person name="Kryukov I."/>
            <person name="Li K."/>
            <person name="Morrison A.A."/>
            <person name="Reid A.J."/>
            <person name="Sargison N."/>
            <person name="Saunders G."/>
            <person name="Wasmuth J.D."/>
            <person name="Wolstenholme A."/>
            <person name="Berriman M."/>
            <person name="Gilleard J.S."/>
            <person name="Cotton J.A."/>
        </authorList>
    </citation>
    <scope>NUCLEOTIDE SEQUENCE [LARGE SCALE GENOMIC DNA]</scope>
    <source>
        <strain evidence="9">ISE/inbred ISE</strain>
    </source>
</reference>
<proteinExistence type="predicted"/>
<keyword evidence="5" id="KW-0539">Nucleus</keyword>
<dbReference type="SUPFAM" id="SSF57850">
    <property type="entry name" value="RING/U-box"/>
    <property type="match status" value="1"/>
</dbReference>
<dbReference type="Gene3D" id="3.30.40.10">
    <property type="entry name" value="Zinc/RING finger domain, C3HC4 (zinc finger)"/>
    <property type="match status" value="1"/>
</dbReference>
<feature type="region of interest" description="Disordered" evidence="7">
    <location>
        <begin position="732"/>
        <end position="785"/>
    </location>
</feature>
<feature type="compositionally biased region" description="Basic and acidic residues" evidence="7">
    <location>
        <begin position="542"/>
        <end position="551"/>
    </location>
</feature>
<gene>
    <name evidence="9" type="ORF">HCOI_01272300</name>
</gene>
<comment type="caution">
    <text evidence="9">The sequence shown here is derived from an EMBL/GenBank/DDBJ whole genome shotgun (WGS) entry which is preliminary data.</text>
</comment>
<dbReference type="InterPro" id="IPR017907">
    <property type="entry name" value="Znf_RING_CS"/>
</dbReference>
<dbReference type="Gene3D" id="3.10.20.90">
    <property type="entry name" value="Phosphatidylinositol 3-kinase Catalytic Subunit, Chain A, domain 1"/>
    <property type="match status" value="1"/>
</dbReference>
<dbReference type="PROSITE" id="PS00518">
    <property type="entry name" value="ZF_RING_1"/>
    <property type="match status" value="1"/>
</dbReference>
<dbReference type="Pfam" id="PF13923">
    <property type="entry name" value="zf-C3HC4_2"/>
    <property type="match status" value="1"/>
</dbReference>
<evidence type="ECO:0000256" key="4">
    <source>
        <dbReference type="ARBA" id="ARBA00022833"/>
    </source>
</evidence>
<sequence length="785" mass="85986">MGRPATVAWGHLNPSQFDRPWLHILLYNSLRTMSASPNLKCGLCSDFLVNAVTVAGCMHSFCEECLLKNLSVSGICPTKGCKKNVDKNGYHRDSTLQMLVYKFVPQMFFENAEKSVKGNSDASNRKTQRELAQASSEICDPDELLSICLEFVPAPVVSKPDEEAISTNPSTSSSKAEPPLKKMKKMREHREVQQSFRRFFRCAAKVPIRIVRRLLETKLFLTDQFSVHFISDRDFQDIPDDVTLRTLVLEGGFDRTRPFRLFFTLIPTVNDDAPPVLDAETMPCLMPEAPVHQEAPSTIQPPGQLQPVQLVSPVVPALTVSLSTDIYGHSAPIITPQSAPRKRRKLSDPKKSPTEKSPAAVAHPTPLAPNMLVGPLIRPMFIAQPPFIHRSPPNMHISMPYPQPTQNANPMESTSTRQCTPVNRDNSVDQPPQLQREDPVVSVVPPPTMEPSSSSFNNIQRSLNPQIPQAVPQAVPPRLEPSHQVVPLPPSQPPPPPLPRNVELSQPHPGSQPNEGPHQAPKVEKFTRPKPPPLPEIPAKSMESRPIHKAETSIYEHQPTSSYPPYINGAARSSEPPPKHEVMTGPPRQQPSEKKQSPRVNSSQNGFVNSGPPKTKPNSSPVLPITPDQLRPLQTVLPPPLSGDVRSMPILPRKLEEMSPAPAPTTLDPRMDMASAAVRMVNASITQPDPVLPPAPTFTNATTVTGPMDFRRMATLNKQSLGRTLQAVLSSGRADVTKNTAAPAGVGDVSTGGTPLETKSLPHNGKISKEPTVDIRFPNPKSVST</sequence>
<comment type="subcellular location">
    <subcellularLocation>
        <location evidence="1">Nucleus</location>
    </subcellularLocation>
</comment>
<dbReference type="PROSITE" id="PS50089">
    <property type="entry name" value="ZF_RING_2"/>
    <property type="match status" value="1"/>
</dbReference>
<dbReference type="AlphaFoldDB" id="W6NC91"/>
<evidence type="ECO:0000313" key="9">
    <source>
        <dbReference type="EMBL" id="CDL94948.1"/>
    </source>
</evidence>
<protein>
    <submittedName>
        <fullName evidence="9">Zinc finger domain containing protein</fullName>
    </submittedName>
</protein>
<feature type="region of interest" description="Disordered" evidence="7">
    <location>
        <begin position="400"/>
        <end position="460"/>
    </location>
</feature>
<reference evidence="9" key="1">
    <citation type="submission" date="2013-03" db="EMBL/GenBank/DDBJ databases">
        <authorList>
            <person name="Aslett M."/>
        </authorList>
    </citation>
    <scope>NUCLEOTIDE SEQUENCE [LARGE SCALE GENOMIC DNA]</scope>
    <source>
        <strain evidence="9">ISE/inbred ISE</strain>
    </source>
</reference>
<dbReference type="InterPro" id="IPR001841">
    <property type="entry name" value="Znf_RING"/>
</dbReference>
<evidence type="ECO:0000256" key="7">
    <source>
        <dbReference type="SAM" id="MobiDB-lite"/>
    </source>
</evidence>